<evidence type="ECO:0000313" key="12">
    <source>
        <dbReference type="Proteomes" id="UP000677244"/>
    </source>
</evidence>
<dbReference type="PROSITE" id="PS51085">
    <property type="entry name" value="2FE2S_FER_2"/>
    <property type="match status" value="1"/>
</dbReference>
<keyword evidence="6" id="KW-0560">Oxidoreductase</keyword>
<dbReference type="InterPro" id="IPR039261">
    <property type="entry name" value="FNR_nucleotide-bd"/>
</dbReference>
<evidence type="ECO:0000256" key="7">
    <source>
        <dbReference type="ARBA" id="ARBA00023004"/>
    </source>
</evidence>
<keyword evidence="8" id="KW-0411">Iron-sulfur</keyword>
<dbReference type="Pfam" id="PF00111">
    <property type="entry name" value="Fer2"/>
    <property type="match status" value="1"/>
</dbReference>
<evidence type="ECO:0000256" key="2">
    <source>
        <dbReference type="ARBA" id="ARBA00022630"/>
    </source>
</evidence>
<keyword evidence="3" id="KW-0001">2Fe-2S</keyword>
<protein>
    <submittedName>
        <fullName evidence="11">Iron-sulfur cluster-binding domain-containing protein</fullName>
    </submittedName>
</protein>
<dbReference type="InterPro" id="IPR006058">
    <property type="entry name" value="2Fe2S_fd_BS"/>
</dbReference>
<dbReference type="InterPro" id="IPR036010">
    <property type="entry name" value="2Fe-2S_ferredoxin-like_sf"/>
</dbReference>
<proteinExistence type="predicted"/>
<keyword evidence="2" id="KW-0285">Flavoprotein</keyword>
<dbReference type="InterPro" id="IPR017927">
    <property type="entry name" value="FAD-bd_FR_type"/>
</dbReference>
<comment type="cofactor">
    <cofactor evidence="1">
        <name>FAD</name>
        <dbReference type="ChEBI" id="CHEBI:57692"/>
    </cofactor>
</comment>
<reference evidence="11 12" key="1">
    <citation type="submission" date="2021-03" db="EMBL/GenBank/DDBJ databases">
        <title>Assistant Professor.</title>
        <authorList>
            <person name="Huq M.A."/>
        </authorList>
    </citation>
    <scope>NUCLEOTIDE SEQUENCE [LARGE SCALE GENOMIC DNA]</scope>
    <source>
        <strain evidence="11 12">MAH-29</strain>
    </source>
</reference>
<gene>
    <name evidence="11" type="ORF">J7I42_18275</name>
</gene>
<dbReference type="SUPFAM" id="SSF54292">
    <property type="entry name" value="2Fe-2S ferredoxin-like"/>
    <property type="match status" value="1"/>
</dbReference>
<name>A0ABS3YWG9_9BACT</name>
<dbReference type="Gene3D" id="3.10.20.30">
    <property type="match status" value="1"/>
</dbReference>
<feature type="domain" description="FAD-binding FR-type" evidence="10">
    <location>
        <begin position="1"/>
        <end position="104"/>
    </location>
</feature>
<dbReference type="InterPro" id="IPR001433">
    <property type="entry name" value="OxRdtase_FAD/NAD-bd"/>
</dbReference>
<dbReference type="InterPro" id="IPR050415">
    <property type="entry name" value="MRET"/>
</dbReference>
<keyword evidence="5" id="KW-0274">FAD</keyword>
<dbReference type="PANTHER" id="PTHR47354:SF8">
    <property type="entry name" value="1,2-PHENYLACETYL-COA EPOXIDASE, SUBUNIT E"/>
    <property type="match status" value="1"/>
</dbReference>
<evidence type="ECO:0000259" key="10">
    <source>
        <dbReference type="PROSITE" id="PS51384"/>
    </source>
</evidence>
<dbReference type="Gene3D" id="2.40.30.10">
    <property type="entry name" value="Translation factors"/>
    <property type="match status" value="1"/>
</dbReference>
<keyword evidence="4" id="KW-0479">Metal-binding</keyword>
<evidence type="ECO:0000256" key="5">
    <source>
        <dbReference type="ARBA" id="ARBA00022827"/>
    </source>
</evidence>
<dbReference type="PANTHER" id="PTHR47354">
    <property type="entry name" value="NADH OXIDOREDUCTASE HCR"/>
    <property type="match status" value="1"/>
</dbReference>
<sequence length="363" mass="41054">MEILQWKVIQVIPETPDAKTYVLEEVNDQPVTWDAGQSLTFLFSHRGHEIRRSYSICTTHGVDKHVAITVKKKENGEISRHILRTWKPGTLVTSLPPAGRFVIETDRTQKRQLWFIAAGSGIVPILALIKKALCYEPESHITLLYQNHDEPNIIYHQPLQQLVLQYPQRFTRIDLLSNPLDADTKPARLNNWLLEKIIENNLPSTYAYAKASAYSAAADSTDKALRMVFYTCGPEPFMRMVQFTLRVLGFSEDQLRKEHFVIEPIRKPAFIIPPTVFRVVVHYAHQTHHFTSAWPDTILQAAQKQGIDLPYSCNTGRCATCAAHCRKGSVTMSNNEVLTDGDLQGGLVLTCTGYATADLELDI</sequence>
<keyword evidence="7" id="KW-0408">Iron</keyword>
<dbReference type="PROSITE" id="PS51384">
    <property type="entry name" value="FAD_FR"/>
    <property type="match status" value="1"/>
</dbReference>
<evidence type="ECO:0000256" key="4">
    <source>
        <dbReference type="ARBA" id="ARBA00022723"/>
    </source>
</evidence>
<dbReference type="InterPro" id="IPR012675">
    <property type="entry name" value="Beta-grasp_dom_sf"/>
</dbReference>
<feature type="domain" description="2Fe-2S ferredoxin-type" evidence="9">
    <location>
        <begin position="277"/>
        <end position="363"/>
    </location>
</feature>
<evidence type="ECO:0000256" key="6">
    <source>
        <dbReference type="ARBA" id="ARBA00023002"/>
    </source>
</evidence>
<evidence type="ECO:0000313" key="11">
    <source>
        <dbReference type="EMBL" id="MBO9202238.1"/>
    </source>
</evidence>
<dbReference type="Gene3D" id="3.40.50.80">
    <property type="entry name" value="Nucleotide-binding domain of ferredoxin-NADP reductase (FNR) module"/>
    <property type="match status" value="1"/>
</dbReference>
<evidence type="ECO:0000256" key="1">
    <source>
        <dbReference type="ARBA" id="ARBA00001974"/>
    </source>
</evidence>
<dbReference type="CDD" id="cd00207">
    <property type="entry name" value="fer2"/>
    <property type="match status" value="1"/>
</dbReference>
<keyword evidence="12" id="KW-1185">Reference proteome</keyword>
<accession>A0ABS3YWG9</accession>
<dbReference type="Pfam" id="PF00175">
    <property type="entry name" value="NAD_binding_1"/>
    <property type="match status" value="1"/>
</dbReference>
<dbReference type="SUPFAM" id="SSF52343">
    <property type="entry name" value="Ferredoxin reductase-like, C-terminal NADP-linked domain"/>
    <property type="match status" value="1"/>
</dbReference>
<dbReference type="SUPFAM" id="SSF63380">
    <property type="entry name" value="Riboflavin synthase domain-like"/>
    <property type="match status" value="1"/>
</dbReference>
<dbReference type="Proteomes" id="UP000677244">
    <property type="component" value="Unassembled WGS sequence"/>
</dbReference>
<dbReference type="InterPro" id="IPR017938">
    <property type="entry name" value="Riboflavin_synthase-like_b-brl"/>
</dbReference>
<dbReference type="InterPro" id="IPR008333">
    <property type="entry name" value="Cbr1-like_FAD-bd_dom"/>
</dbReference>
<dbReference type="Pfam" id="PF00970">
    <property type="entry name" value="FAD_binding_6"/>
    <property type="match status" value="1"/>
</dbReference>
<evidence type="ECO:0000256" key="3">
    <source>
        <dbReference type="ARBA" id="ARBA00022714"/>
    </source>
</evidence>
<dbReference type="InterPro" id="IPR001041">
    <property type="entry name" value="2Fe-2S_ferredoxin-type"/>
</dbReference>
<dbReference type="RefSeq" id="WP_209140285.1">
    <property type="nucleotide sequence ID" value="NZ_JAGHKO010000004.1"/>
</dbReference>
<dbReference type="EMBL" id="JAGHKO010000004">
    <property type="protein sequence ID" value="MBO9202238.1"/>
    <property type="molecule type" value="Genomic_DNA"/>
</dbReference>
<dbReference type="PROSITE" id="PS00197">
    <property type="entry name" value="2FE2S_FER_1"/>
    <property type="match status" value="1"/>
</dbReference>
<evidence type="ECO:0000256" key="8">
    <source>
        <dbReference type="ARBA" id="ARBA00023014"/>
    </source>
</evidence>
<evidence type="ECO:0000259" key="9">
    <source>
        <dbReference type="PROSITE" id="PS51085"/>
    </source>
</evidence>
<organism evidence="11 12">
    <name type="scientific">Niastella soli</name>
    <dbReference type="NCBI Taxonomy" id="2821487"/>
    <lineage>
        <taxon>Bacteria</taxon>
        <taxon>Pseudomonadati</taxon>
        <taxon>Bacteroidota</taxon>
        <taxon>Chitinophagia</taxon>
        <taxon>Chitinophagales</taxon>
        <taxon>Chitinophagaceae</taxon>
        <taxon>Niastella</taxon>
    </lineage>
</organism>
<comment type="caution">
    <text evidence="11">The sequence shown here is derived from an EMBL/GenBank/DDBJ whole genome shotgun (WGS) entry which is preliminary data.</text>
</comment>